<dbReference type="SMART" id="SM00698">
    <property type="entry name" value="MORN"/>
    <property type="match status" value="4"/>
</dbReference>
<sequence>MESTAPAAPAEKVTKEIMFDDGALYRGEIDPETQFMHGQGMLIYADDSVYEGKFVMNKREGKGEFIYPNKDVYKGKFQNGLMHGKGVFSSPDGTYFTGEWKEGKRHGEGLFRGPKGVIMEIWEDGELTFEDKVGM</sequence>
<dbReference type="Proteomes" id="UP001295684">
    <property type="component" value="Unassembled WGS sequence"/>
</dbReference>
<reference evidence="2" key="1">
    <citation type="submission" date="2023-07" db="EMBL/GenBank/DDBJ databases">
        <authorList>
            <consortium name="AG Swart"/>
            <person name="Singh M."/>
            <person name="Singh A."/>
            <person name="Seah K."/>
            <person name="Emmerich C."/>
        </authorList>
    </citation>
    <scope>NUCLEOTIDE SEQUENCE</scope>
    <source>
        <strain evidence="2">DP1</strain>
    </source>
</reference>
<dbReference type="PANTHER" id="PTHR43215">
    <property type="entry name" value="RADIAL SPOKE HEAD 1 HOMOLOG"/>
    <property type="match status" value="1"/>
</dbReference>
<evidence type="ECO:0000313" key="2">
    <source>
        <dbReference type="EMBL" id="CAI2382491.1"/>
    </source>
</evidence>
<protein>
    <recommendedName>
        <fullName evidence="4">MORN repeat protein</fullName>
    </recommendedName>
</protein>
<dbReference type="InterPro" id="IPR003409">
    <property type="entry name" value="MORN"/>
</dbReference>
<dbReference type="Pfam" id="PF02493">
    <property type="entry name" value="MORN"/>
    <property type="match status" value="4"/>
</dbReference>
<name>A0AAD2D7L4_EUPCR</name>
<evidence type="ECO:0000256" key="1">
    <source>
        <dbReference type="ARBA" id="ARBA00022737"/>
    </source>
</evidence>
<dbReference type="AlphaFoldDB" id="A0AAD2D7L4"/>
<dbReference type="PANTHER" id="PTHR43215:SF14">
    <property type="entry name" value="RADIAL SPOKE HEAD 1 HOMOLOG"/>
    <property type="match status" value="1"/>
</dbReference>
<comment type="caution">
    <text evidence="2">The sequence shown here is derived from an EMBL/GenBank/DDBJ whole genome shotgun (WGS) entry which is preliminary data.</text>
</comment>
<accession>A0AAD2D7L4</accession>
<proteinExistence type="predicted"/>
<keyword evidence="1" id="KW-0677">Repeat</keyword>
<evidence type="ECO:0000313" key="3">
    <source>
        <dbReference type="Proteomes" id="UP001295684"/>
    </source>
</evidence>
<gene>
    <name evidence="2" type="ORF">ECRASSUSDP1_LOCUS23965</name>
</gene>
<dbReference type="SUPFAM" id="SSF82185">
    <property type="entry name" value="Histone H3 K4-specific methyltransferase SET7/9 N-terminal domain"/>
    <property type="match status" value="1"/>
</dbReference>
<organism evidence="2 3">
    <name type="scientific">Euplotes crassus</name>
    <dbReference type="NCBI Taxonomy" id="5936"/>
    <lineage>
        <taxon>Eukaryota</taxon>
        <taxon>Sar</taxon>
        <taxon>Alveolata</taxon>
        <taxon>Ciliophora</taxon>
        <taxon>Intramacronucleata</taxon>
        <taxon>Spirotrichea</taxon>
        <taxon>Hypotrichia</taxon>
        <taxon>Euplotida</taxon>
        <taxon>Euplotidae</taxon>
        <taxon>Moneuplotes</taxon>
    </lineage>
</organism>
<evidence type="ECO:0008006" key="4">
    <source>
        <dbReference type="Google" id="ProtNLM"/>
    </source>
</evidence>
<keyword evidence="3" id="KW-1185">Reference proteome</keyword>
<dbReference type="Gene3D" id="2.20.110.10">
    <property type="entry name" value="Histone H3 K4-specific methyltransferase SET7/9 N-terminal domain"/>
    <property type="match status" value="2"/>
</dbReference>
<dbReference type="EMBL" id="CAMPGE010024670">
    <property type="protein sequence ID" value="CAI2382491.1"/>
    <property type="molecule type" value="Genomic_DNA"/>
</dbReference>